<organism evidence="2 3">
    <name type="scientific">Gordonia polyisoprenivorans</name>
    <dbReference type="NCBI Taxonomy" id="84595"/>
    <lineage>
        <taxon>Bacteria</taxon>
        <taxon>Bacillati</taxon>
        <taxon>Actinomycetota</taxon>
        <taxon>Actinomycetes</taxon>
        <taxon>Mycobacteriales</taxon>
        <taxon>Gordoniaceae</taxon>
        <taxon>Gordonia</taxon>
    </lineage>
</organism>
<keyword evidence="1" id="KW-0472">Membrane</keyword>
<dbReference type="GeneID" id="90158951"/>
<keyword evidence="1" id="KW-0812">Transmembrane</keyword>
<gene>
    <name evidence="2" type="ORF">HGA05_13280</name>
</gene>
<feature type="transmembrane region" description="Helical" evidence="1">
    <location>
        <begin position="142"/>
        <end position="165"/>
    </location>
</feature>
<feature type="transmembrane region" description="Helical" evidence="1">
    <location>
        <begin position="66"/>
        <end position="86"/>
    </location>
</feature>
<keyword evidence="1" id="KW-1133">Transmembrane helix</keyword>
<sequence>MSDNPSTVVPDDKRQGGLPSWAVKTIAIAVVVVLAVIAYFILAAFLPRWWSQKIGSAVGQSITTGSFYGIAFGVVCTLVSLLLLALAWRARRWGQTRYWALAFVVLAVVASIPNLLTLTVVAGGGSGAHAGERILDVEAPGFRGGTLVGVIIAAVIFAVGAFLWIRLRRRRRAATTTAATTTQPPA</sequence>
<evidence type="ECO:0000313" key="2">
    <source>
        <dbReference type="EMBL" id="NKY02548.1"/>
    </source>
</evidence>
<proteinExistence type="predicted"/>
<dbReference type="Proteomes" id="UP000563898">
    <property type="component" value="Unassembled WGS sequence"/>
</dbReference>
<protein>
    <submittedName>
        <fullName evidence="2">Permease</fullName>
    </submittedName>
</protein>
<feature type="transmembrane region" description="Helical" evidence="1">
    <location>
        <begin position="98"/>
        <end position="122"/>
    </location>
</feature>
<evidence type="ECO:0000256" key="1">
    <source>
        <dbReference type="SAM" id="Phobius"/>
    </source>
</evidence>
<comment type="caution">
    <text evidence="2">The sequence shown here is derived from an EMBL/GenBank/DDBJ whole genome shotgun (WGS) entry which is preliminary data.</text>
</comment>
<feature type="transmembrane region" description="Helical" evidence="1">
    <location>
        <begin position="21"/>
        <end position="46"/>
    </location>
</feature>
<reference evidence="2 3" key="1">
    <citation type="submission" date="2020-04" db="EMBL/GenBank/DDBJ databases">
        <title>MicrobeNet Type strains.</title>
        <authorList>
            <person name="Nicholson A.C."/>
        </authorList>
    </citation>
    <scope>NUCLEOTIDE SEQUENCE [LARGE SCALE GENOMIC DNA]</scope>
    <source>
        <strain evidence="2 3">ATCC BAA-14</strain>
    </source>
</reference>
<dbReference type="AlphaFoldDB" id="A0A846WLS5"/>
<dbReference type="RefSeq" id="WP_006371216.1">
    <property type="nucleotide sequence ID" value="NZ_CP073075.1"/>
</dbReference>
<dbReference type="EMBL" id="JAAXPC010000007">
    <property type="protein sequence ID" value="NKY02548.1"/>
    <property type="molecule type" value="Genomic_DNA"/>
</dbReference>
<dbReference type="OMA" id="PRWWAQR"/>
<accession>A0A846WLS5</accession>
<name>A0A846WLS5_9ACTN</name>
<evidence type="ECO:0000313" key="3">
    <source>
        <dbReference type="Proteomes" id="UP000563898"/>
    </source>
</evidence>